<protein>
    <submittedName>
        <fullName evidence="6">1970_t:CDS:1</fullName>
    </submittedName>
</protein>
<dbReference type="OrthoDB" id="4664297at2759"/>
<evidence type="ECO:0000256" key="2">
    <source>
        <dbReference type="ARBA" id="ARBA00007240"/>
    </source>
</evidence>
<comment type="caution">
    <text evidence="6">The sequence shown here is derived from an EMBL/GenBank/DDBJ whole genome shotgun (WGS) entry which is preliminary data.</text>
</comment>
<dbReference type="Gene3D" id="3.20.20.70">
    <property type="entry name" value="Aldolase class I"/>
    <property type="match status" value="1"/>
</dbReference>
<reference evidence="6" key="1">
    <citation type="submission" date="2021-06" db="EMBL/GenBank/DDBJ databases">
        <authorList>
            <person name="Kallberg Y."/>
            <person name="Tangrot J."/>
            <person name="Rosling A."/>
        </authorList>
    </citation>
    <scope>NUCLEOTIDE SEQUENCE</scope>
    <source>
        <strain evidence="6">MA453B</strain>
    </source>
</reference>
<keyword evidence="7" id="KW-1185">Reference proteome</keyword>
<dbReference type="AlphaFoldDB" id="A0A9N9G4L6"/>
<evidence type="ECO:0000313" key="7">
    <source>
        <dbReference type="Proteomes" id="UP000789405"/>
    </source>
</evidence>
<evidence type="ECO:0000256" key="3">
    <source>
        <dbReference type="ARBA" id="ARBA00023277"/>
    </source>
</evidence>
<proteinExistence type="inferred from homology"/>
<evidence type="ECO:0000256" key="1">
    <source>
        <dbReference type="ARBA" id="ARBA00001255"/>
    </source>
</evidence>
<dbReference type="GO" id="GO:0047274">
    <property type="term" value="F:galactinol-sucrose galactosyltransferase activity"/>
    <property type="evidence" value="ECO:0007669"/>
    <property type="project" value="UniProtKB-EC"/>
</dbReference>
<dbReference type="PANTHER" id="PTHR31268">
    <property type="match status" value="1"/>
</dbReference>
<dbReference type="Pfam" id="PF05691">
    <property type="entry name" value="Raffinose_syn"/>
    <property type="match status" value="4"/>
</dbReference>
<gene>
    <name evidence="6" type="ORF">DERYTH_LOCUS6634</name>
</gene>
<evidence type="ECO:0000256" key="4">
    <source>
        <dbReference type="ARBA" id="ARBA00049426"/>
    </source>
</evidence>
<dbReference type="GO" id="GO:0004557">
    <property type="term" value="F:alpha-galactosidase activity"/>
    <property type="evidence" value="ECO:0007669"/>
    <property type="project" value="UniProtKB-EC"/>
</dbReference>
<name>A0A9N9G4L6_9GLOM</name>
<dbReference type="PANTHER" id="PTHR31268:SF32">
    <property type="entry name" value="GALACTINOL--SUCROSE GALACTOSYLTRANSFERASE 2-RELATED"/>
    <property type="match status" value="1"/>
</dbReference>
<comment type="catalytic activity">
    <reaction evidence="4">
        <text>alpha-D-galactosyl-(1-&gt;3)-1D-myo-inositol + sucrose = raffinose + myo-inositol</text>
        <dbReference type="Rhea" id="RHEA:20161"/>
        <dbReference type="ChEBI" id="CHEBI:16634"/>
        <dbReference type="ChEBI" id="CHEBI:17268"/>
        <dbReference type="ChEBI" id="CHEBI:17505"/>
        <dbReference type="ChEBI" id="CHEBI:17992"/>
        <dbReference type="EC" id="2.4.1.82"/>
    </reaction>
</comment>
<evidence type="ECO:0000256" key="5">
    <source>
        <dbReference type="SAM" id="MobiDB-lite"/>
    </source>
</evidence>
<dbReference type="InterPro" id="IPR013785">
    <property type="entry name" value="Aldolase_TIM"/>
</dbReference>
<dbReference type="SUPFAM" id="SSF51445">
    <property type="entry name" value="(Trans)glycosidases"/>
    <property type="match status" value="1"/>
</dbReference>
<comment type="catalytic activity">
    <reaction evidence="1">
        <text>Hydrolysis of terminal, non-reducing alpha-D-galactose residues in alpha-D-galactosides, including galactose oligosaccharides, galactomannans and galactolipids.</text>
        <dbReference type="EC" id="3.2.1.22"/>
    </reaction>
</comment>
<sequence length="856" mass="98751">MKIFVQPSLLSTSFVPRQNPLTIIVWILEDDNYARPNKLCVQLWTNLIAQTWSSIDIDEELQNKIIGCGLSESYRVFKIVISTTDIEEGWYEFTVRIKREGWNDWRWMSTDEGQNAKVFISKTADDLNQRKDLNHSVFYEKIDEKKIRYSLQGNVDCWCISSSVKSNSGLPIRINFGGIRNLVQYVMLQRLSAWWMIPVTGISKLDIKHKDVLYILIQQSSGHYISLVPMASDGCICSFRSDENGGLILFVINDNERDSHARFVVGRGNDPYITTKACMKYINEINGNYDVEENNDIETEEHFDYDQIGYCTYNAFYGKIGQQHIFDALNSFEAIGVHIGYFLLDDGWQQVNGNRQLQKFEPIPELYPDGFKGMINNIKVKFPYLKYFGVWHTLWGYWNGVDPKSELSDTYRIERVKHSNEIIHIIIPQDIQKFYNDFYSYLKSQGISMVKVDSQGSFDMIDYGQSKHRRWWRKYHDALKTNSKEYFGNRAIYCMAHSPNVIQQVLSGSDDMPSRPLFRDMFQSHHRFGEYHAAARSISGGPVYITDIPNEHKLEVLEKCIVNTPTFKTTSTSSLDSSNKDSSSTKLSTKLPQRILRSEGPALSSLSSLFRDPTKINNLLKICNWNNKIGVLGLWNCRTHKLLDIFDLTEVYGINNRTNNCNNQEHKDLIGEYALYFFKNKQTHVVNSAKEPVSIIVNAEEFEIVTISPIHYSIGKSYDRNFTVMIAPFGLIDKYNGSKAVISSEFISESVRQTNSYNDTRVDPAENRLGRIFYKVQLVGYGEFGFYLDPVDGKLSDTKAYLGSKLLKNVKYDVDKKLLSICLEKEDMESDGQRNETKLLNQETLRVELFLEITIE</sequence>
<organism evidence="6 7">
    <name type="scientific">Dentiscutata erythropus</name>
    <dbReference type="NCBI Taxonomy" id="1348616"/>
    <lineage>
        <taxon>Eukaryota</taxon>
        <taxon>Fungi</taxon>
        <taxon>Fungi incertae sedis</taxon>
        <taxon>Mucoromycota</taxon>
        <taxon>Glomeromycotina</taxon>
        <taxon>Glomeromycetes</taxon>
        <taxon>Diversisporales</taxon>
        <taxon>Gigasporaceae</taxon>
        <taxon>Dentiscutata</taxon>
    </lineage>
</organism>
<comment type="similarity">
    <text evidence="2">Belongs to the glycosyl hydrolases 36 family.</text>
</comment>
<dbReference type="Proteomes" id="UP000789405">
    <property type="component" value="Unassembled WGS sequence"/>
</dbReference>
<keyword evidence="3" id="KW-0119">Carbohydrate metabolism</keyword>
<accession>A0A9N9G4L6</accession>
<evidence type="ECO:0000313" key="6">
    <source>
        <dbReference type="EMBL" id="CAG8579876.1"/>
    </source>
</evidence>
<dbReference type="InterPro" id="IPR008811">
    <property type="entry name" value="Glycosyl_hydrolases_36"/>
</dbReference>
<dbReference type="InterPro" id="IPR017853">
    <property type="entry name" value="GH"/>
</dbReference>
<dbReference type="EMBL" id="CAJVPY010003048">
    <property type="protein sequence ID" value="CAG8579876.1"/>
    <property type="molecule type" value="Genomic_DNA"/>
</dbReference>
<feature type="region of interest" description="Disordered" evidence="5">
    <location>
        <begin position="568"/>
        <end position="589"/>
    </location>
</feature>